<feature type="transmembrane region" description="Helical" evidence="1">
    <location>
        <begin position="54"/>
        <end position="78"/>
    </location>
</feature>
<keyword evidence="1" id="KW-1133">Transmembrane helix</keyword>
<dbReference type="PANTHER" id="PTHR43229">
    <property type="entry name" value="NODULATION PROTEIN J"/>
    <property type="match status" value="1"/>
</dbReference>
<name>A0A2M7E9B8_9BACT</name>
<dbReference type="InterPro" id="IPR051784">
    <property type="entry name" value="Nod_factor_ABC_transporter"/>
</dbReference>
<feature type="transmembrane region" description="Helical" evidence="1">
    <location>
        <begin position="99"/>
        <end position="123"/>
    </location>
</feature>
<feature type="transmembrane region" description="Helical" evidence="1">
    <location>
        <begin position="31"/>
        <end position="48"/>
    </location>
</feature>
<protein>
    <recommendedName>
        <fullName evidence="4">ABC-2 type transporter domain-containing protein</fullName>
    </recommendedName>
</protein>
<gene>
    <name evidence="2" type="ORF">COS11_02835</name>
</gene>
<proteinExistence type="predicted"/>
<dbReference type="Proteomes" id="UP000228886">
    <property type="component" value="Unassembled WGS sequence"/>
</dbReference>
<evidence type="ECO:0008006" key="4">
    <source>
        <dbReference type="Google" id="ProtNLM"/>
    </source>
</evidence>
<sequence>MEKKNLFLRQFKSTWAITKKDMSIYYLKPPVLIYGFIFPGFIFLAFFLGKNMPFSSLLPVVIVLALFFTSSSVGPIITPWETRMRTLERLVSCPISLEFILLGDILAGFLFGVGITLILSVFAMPKIG</sequence>
<accession>A0A2M7E9B8</accession>
<reference evidence="3" key="1">
    <citation type="submission" date="2017-09" db="EMBL/GenBank/DDBJ databases">
        <title>Depth-based differentiation of microbial function through sediment-hosted aquifers and enrichment of novel symbionts in the deep terrestrial subsurface.</title>
        <authorList>
            <person name="Probst A.J."/>
            <person name="Ladd B."/>
            <person name="Jarett J.K."/>
            <person name="Geller-Mcgrath D.E."/>
            <person name="Sieber C.M.K."/>
            <person name="Emerson J.B."/>
            <person name="Anantharaman K."/>
            <person name="Thomas B.C."/>
            <person name="Malmstrom R."/>
            <person name="Stieglmeier M."/>
            <person name="Klingl A."/>
            <person name="Woyke T."/>
            <person name="Ryan C.M."/>
            <person name="Banfield J.F."/>
        </authorList>
    </citation>
    <scope>NUCLEOTIDE SEQUENCE [LARGE SCALE GENOMIC DNA]</scope>
</reference>
<evidence type="ECO:0000313" key="3">
    <source>
        <dbReference type="Proteomes" id="UP000228886"/>
    </source>
</evidence>
<comment type="caution">
    <text evidence="2">The sequence shown here is derived from an EMBL/GenBank/DDBJ whole genome shotgun (WGS) entry which is preliminary data.</text>
</comment>
<dbReference type="AlphaFoldDB" id="A0A2M7E9B8"/>
<dbReference type="PANTHER" id="PTHR43229:SF2">
    <property type="entry name" value="NODULATION PROTEIN J"/>
    <property type="match status" value="1"/>
</dbReference>
<keyword evidence="1" id="KW-0472">Membrane</keyword>
<dbReference type="EMBL" id="PETL01000140">
    <property type="protein sequence ID" value="PIV64309.1"/>
    <property type="molecule type" value="Genomic_DNA"/>
</dbReference>
<organism evidence="2 3">
    <name type="scientific">bacterium (Candidatus Ratteibacteria) CG01_land_8_20_14_3_00_40_19</name>
    <dbReference type="NCBI Taxonomy" id="2014290"/>
    <lineage>
        <taxon>Bacteria</taxon>
        <taxon>Candidatus Ratteibacteria</taxon>
    </lineage>
</organism>
<evidence type="ECO:0000313" key="2">
    <source>
        <dbReference type="EMBL" id="PIV64309.1"/>
    </source>
</evidence>
<evidence type="ECO:0000256" key="1">
    <source>
        <dbReference type="SAM" id="Phobius"/>
    </source>
</evidence>
<keyword evidence="1" id="KW-0812">Transmembrane</keyword>